<accession>A0A1F6E4B8</accession>
<evidence type="ECO:0000259" key="8">
    <source>
        <dbReference type="Pfam" id="PF01478"/>
    </source>
</evidence>
<reference evidence="10 11" key="1">
    <citation type="journal article" date="2016" name="Nat. Commun.">
        <title>Thousands of microbial genomes shed light on interconnected biogeochemical processes in an aquifer system.</title>
        <authorList>
            <person name="Anantharaman K."/>
            <person name="Brown C.T."/>
            <person name="Hug L.A."/>
            <person name="Sharon I."/>
            <person name="Castelle C.J."/>
            <person name="Probst A.J."/>
            <person name="Thomas B.C."/>
            <person name="Singh A."/>
            <person name="Wilkins M.J."/>
            <person name="Karaoz U."/>
            <person name="Brodie E.L."/>
            <person name="Williams K.H."/>
            <person name="Hubbard S.S."/>
            <person name="Banfield J.F."/>
        </authorList>
    </citation>
    <scope>NUCLEOTIDE SEQUENCE [LARGE SCALE GENOMIC DNA]</scope>
</reference>
<feature type="transmembrane region" description="Helical" evidence="7">
    <location>
        <begin position="6"/>
        <end position="23"/>
    </location>
</feature>
<dbReference type="Gene3D" id="1.20.120.1220">
    <property type="match status" value="1"/>
</dbReference>
<dbReference type="Pfam" id="PF06750">
    <property type="entry name" value="A24_N_bact"/>
    <property type="match status" value="1"/>
</dbReference>
<evidence type="ECO:0000256" key="3">
    <source>
        <dbReference type="ARBA" id="ARBA00022475"/>
    </source>
</evidence>
<proteinExistence type="inferred from homology"/>
<feature type="transmembrane region" description="Helical" evidence="7">
    <location>
        <begin position="123"/>
        <end position="140"/>
    </location>
</feature>
<keyword evidence="4 7" id="KW-0812">Transmembrane</keyword>
<evidence type="ECO:0000256" key="4">
    <source>
        <dbReference type="ARBA" id="ARBA00022692"/>
    </source>
</evidence>
<evidence type="ECO:0000256" key="6">
    <source>
        <dbReference type="ARBA" id="ARBA00023136"/>
    </source>
</evidence>
<dbReference type="PANTHER" id="PTHR30487:SF0">
    <property type="entry name" value="PREPILIN LEADER PEPTIDASE_N-METHYLTRANSFERASE-RELATED"/>
    <property type="match status" value="1"/>
</dbReference>
<dbReference type="GO" id="GO:0005886">
    <property type="term" value="C:plasma membrane"/>
    <property type="evidence" value="ECO:0007669"/>
    <property type="project" value="UniProtKB-SubCell"/>
</dbReference>
<dbReference type="PANTHER" id="PTHR30487">
    <property type="entry name" value="TYPE 4 PREPILIN-LIKE PROTEINS LEADER PEPTIDE-PROCESSING ENZYME"/>
    <property type="match status" value="1"/>
</dbReference>
<keyword evidence="5 7" id="KW-1133">Transmembrane helix</keyword>
<dbReference type="Proteomes" id="UP000176914">
    <property type="component" value="Unassembled WGS sequence"/>
</dbReference>
<comment type="similarity">
    <text evidence="2">Belongs to the peptidase A24 family.</text>
</comment>
<keyword evidence="6 7" id="KW-0472">Membrane</keyword>
<protein>
    <recommendedName>
        <fullName evidence="12">Prepilin peptidase</fullName>
    </recommendedName>
</protein>
<evidence type="ECO:0000259" key="9">
    <source>
        <dbReference type="Pfam" id="PF06750"/>
    </source>
</evidence>
<feature type="domain" description="Prepilin peptidase A24 N-terminal" evidence="9">
    <location>
        <begin position="9"/>
        <end position="86"/>
    </location>
</feature>
<evidence type="ECO:0008006" key="12">
    <source>
        <dbReference type="Google" id="ProtNLM"/>
    </source>
</evidence>
<evidence type="ECO:0000313" key="10">
    <source>
        <dbReference type="EMBL" id="OGG68486.1"/>
    </source>
</evidence>
<dbReference type="InterPro" id="IPR000045">
    <property type="entry name" value="Prepilin_IV_endopep_pep"/>
</dbReference>
<organism evidence="10 11">
    <name type="scientific">Candidatus Kaiserbacteria bacterium RIFCSPHIGHO2_02_FULL_55_25</name>
    <dbReference type="NCBI Taxonomy" id="1798498"/>
    <lineage>
        <taxon>Bacteria</taxon>
        <taxon>Candidatus Kaiseribacteriota</taxon>
    </lineage>
</organism>
<dbReference type="Pfam" id="PF01478">
    <property type="entry name" value="Peptidase_A24"/>
    <property type="match status" value="1"/>
</dbReference>
<gene>
    <name evidence="10" type="ORF">A3C20_02000</name>
</gene>
<feature type="transmembrane region" description="Helical" evidence="7">
    <location>
        <begin position="147"/>
        <end position="166"/>
    </location>
</feature>
<name>A0A1F6E4B8_9BACT</name>
<sequence>MLDALIFGLFGLIVGSFLNVVIVRRGGKSLGGRSACMSCGVQIRWYDNIPLLSWLVLRGRCRSCGSRISVQYPLVETGTACLFALSGAAPIELLPRIGALPILALLLMITVYDLRHTIIPDEWVYLLAALALVYQFTFPAPVGFGTALLLLAGPAAALPLFLLWLFSKGAWMGLGDPKLALGVGWLLGPLWGVWAVFFSFIVGAFVSVFILLPLPHIMRFASETGIARLNRQSARFTMKSEVPFGPFLVGSCIFVWFSLLYHIPLPL</sequence>
<evidence type="ECO:0000256" key="5">
    <source>
        <dbReference type="ARBA" id="ARBA00022989"/>
    </source>
</evidence>
<dbReference type="EMBL" id="MFLL01000032">
    <property type="protein sequence ID" value="OGG68486.1"/>
    <property type="molecule type" value="Genomic_DNA"/>
</dbReference>
<comment type="caution">
    <text evidence="10">The sequence shown here is derived from an EMBL/GenBank/DDBJ whole genome shotgun (WGS) entry which is preliminary data.</text>
</comment>
<evidence type="ECO:0000313" key="11">
    <source>
        <dbReference type="Proteomes" id="UP000176914"/>
    </source>
</evidence>
<evidence type="ECO:0000256" key="7">
    <source>
        <dbReference type="SAM" id="Phobius"/>
    </source>
</evidence>
<evidence type="ECO:0000256" key="1">
    <source>
        <dbReference type="ARBA" id="ARBA00004651"/>
    </source>
</evidence>
<feature type="transmembrane region" description="Helical" evidence="7">
    <location>
        <begin position="186"/>
        <end position="212"/>
    </location>
</feature>
<evidence type="ECO:0000256" key="2">
    <source>
        <dbReference type="ARBA" id="ARBA00005801"/>
    </source>
</evidence>
<comment type="subcellular location">
    <subcellularLocation>
        <location evidence="1">Cell membrane</location>
        <topology evidence="1">Multi-pass membrane protein</topology>
    </subcellularLocation>
</comment>
<feature type="transmembrane region" description="Helical" evidence="7">
    <location>
        <begin position="244"/>
        <end position="263"/>
    </location>
</feature>
<dbReference type="InterPro" id="IPR050882">
    <property type="entry name" value="Prepilin_peptidase/N-MTase"/>
</dbReference>
<dbReference type="AlphaFoldDB" id="A0A1F6E4B8"/>
<feature type="transmembrane region" description="Helical" evidence="7">
    <location>
        <begin position="93"/>
        <end position="111"/>
    </location>
</feature>
<feature type="domain" description="Prepilin type IV endopeptidase peptidase" evidence="8">
    <location>
        <begin position="102"/>
        <end position="207"/>
    </location>
</feature>
<keyword evidence="3" id="KW-1003">Cell membrane</keyword>
<dbReference type="GO" id="GO:0006465">
    <property type="term" value="P:signal peptide processing"/>
    <property type="evidence" value="ECO:0007669"/>
    <property type="project" value="TreeGrafter"/>
</dbReference>
<dbReference type="GO" id="GO:0004190">
    <property type="term" value="F:aspartic-type endopeptidase activity"/>
    <property type="evidence" value="ECO:0007669"/>
    <property type="project" value="InterPro"/>
</dbReference>
<dbReference type="InterPro" id="IPR010627">
    <property type="entry name" value="Prepilin_pept_A24_N"/>
</dbReference>